<evidence type="ECO:0000313" key="3">
    <source>
        <dbReference type="Proteomes" id="UP001580391"/>
    </source>
</evidence>
<keyword evidence="1" id="KW-0732">Signal</keyword>
<reference evidence="2 3" key="1">
    <citation type="submission" date="2024-09" db="EMBL/GenBank/DDBJ databases">
        <title>Taxonomic and Genotyping Characterization of Leptospira Strains isolated from Multiple Sources in Colombia highlights the importance of intermediate species.</title>
        <authorList>
            <person name="Torres Higuera L."/>
            <person name="Rojas Tapias D."/>
            <person name="Jimenez Velasquez S."/>
            <person name="Renjifo Ibanez C."/>
        </authorList>
    </citation>
    <scope>NUCLEOTIDE SEQUENCE [LARGE SCALE GENOMIC DNA]</scope>
    <source>
        <strain evidence="2 3">Lep080</strain>
    </source>
</reference>
<dbReference type="Proteomes" id="UP001580391">
    <property type="component" value="Unassembled WGS sequence"/>
</dbReference>
<gene>
    <name evidence="2" type="ORF">ACE5IX_19935</name>
</gene>
<dbReference type="EMBL" id="JBHILJ010000055">
    <property type="protein sequence ID" value="MFB5738788.1"/>
    <property type="molecule type" value="Genomic_DNA"/>
</dbReference>
<dbReference type="RefSeq" id="WP_375517894.1">
    <property type="nucleotide sequence ID" value="NZ_JBHILI010000042.1"/>
</dbReference>
<evidence type="ECO:0000256" key="1">
    <source>
        <dbReference type="ARBA" id="ARBA00022729"/>
    </source>
</evidence>
<accession>A0ABV5BU05</accession>
<keyword evidence="3" id="KW-1185">Reference proteome</keyword>
<proteinExistence type="predicted"/>
<comment type="caution">
    <text evidence="2">The sequence shown here is derived from an EMBL/GenBank/DDBJ whole genome shotgun (WGS) entry which is preliminary data.</text>
</comment>
<name>A0ABV5BU05_9LEPT</name>
<dbReference type="SUPFAM" id="SSF69318">
    <property type="entry name" value="Integrin alpha N-terminal domain"/>
    <property type="match status" value="1"/>
</dbReference>
<dbReference type="InterPro" id="IPR013517">
    <property type="entry name" value="FG-GAP"/>
</dbReference>
<evidence type="ECO:0000313" key="2">
    <source>
        <dbReference type="EMBL" id="MFB5738788.1"/>
    </source>
</evidence>
<dbReference type="InterPro" id="IPR028994">
    <property type="entry name" value="Integrin_alpha_N"/>
</dbReference>
<dbReference type="Gene3D" id="2.130.10.130">
    <property type="entry name" value="Integrin alpha, N-terminal"/>
    <property type="match status" value="1"/>
</dbReference>
<dbReference type="Pfam" id="PF13517">
    <property type="entry name" value="FG-GAP_3"/>
    <property type="match status" value="1"/>
</dbReference>
<sequence>VNQASSEPEDLPDDTEYFEGDFNGDGISDVLFFNPKNGNWKAAEGRRGGGYNFKVYANRYMNYIGPDKIRFFKGNVSGDFNGDGRSDIAFYLPETRDFIVAEHDGKIFQFRNYGRLMSGIPDIFRMEWFPGDYDGNGLSDSVLFDEPTGQWTLMLNKGGSFEFLRFANKFQN</sequence>
<protein>
    <submittedName>
        <fullName evidence="2">FG-GAP-like repeat-containing protein</fullName>
    </submittedName>
</protein>
<feature type="non-terminal residue" evidence="2">
    <location>
        <position position="1"/>
    </location>
</feature>
<feature type="non-terminal residue" evidence="2">
    <location>
        <position position="172"/>
    </location>
</feature>
<organism evidence="2 3">
    <name type="scientific">Leptospira wolffii</name>
    <dbReference type="NCBI Taxonomy" id="409998"/>
    <lineage>
        <taxon>Bacteria</taxon>
        <taxon>Pseudomonadati</taxon>
        <taxon>Spirochaetota</taxon>
        <taxon>Spirochaetia</taxon>
        <taxon>Leptospirales</taxon>
        <taxon>Leptospiraceae</taxon>
        <taxon>Leptospira</taxon>
    </lineage>
</organism>